<dbReference type="PANTHER" id="PTHR43759">
    <property type="entry name" value="TREHALOSE TRANSPORT SYSTEM PERMEASE PROTEIN SUGA"/>
    <property type="match status" value="1"/>
</dbReference>
<evidence type="ECO:0000256" key="5">
    <source>
        <dbReference type="RuleBase" id="RU363032"/>
    </source>
</evidence>
<comment type="similarity">
    <text evidence="5">Belongs to the binding-protein-dependent transport system permease family.</text>
</comment>
<evidence type="ECO:0000256" key="1">
    <source>
        <dbReference type="ARBA" id="ARBA00004651"/>
    </source>
</evidence>
<comment type="caution">
    <text evidence="7">The sequence shown here is derived from an EMBL/GenBank/DDBJ whole genome shotgun (WGS) entry which is preliminary data.</text>
</comment>
<sequence>MAALSVLWLARTKKSQLALITVFLIPYAIPASVIGLAFRFAIGPQSAWAQFTSPLLGVPPNFWLYQHAFEAAVLASTWQFFPFAFLLSYLGLRTTPRAVLQAAQMDGAPFTRTTLMVVLARILPVIMAIFALRLAFMLVKFDTPFVFTEMIASGDDVATIELWRTIAGSTSPELNIIAWCLQITSFLLSLGYLAARREGAD</sequence>
<feature type="transmembrane region" description="Helical" evidence="5">
    <location>
        <begin position="113"/>
        <end position="136"/>
    </location>
</feature>
<dbReference type="SUPFAM" id="SSF161098">
    <property type="entry name" value="MetI-like"/>
    <property type="match status" value="1"/>
</dbReference>
<evidence type="ECO:0000313" key="8">
    <source>
        <dbReference type="Proteomes" id="UP000605099"/>
    </source>
</evidence>
<feature type="transmembrane region" description="Helical" evidence="5">
    <location>
        <begin position="17"/>
        <end position="42"/>
    </location>
</feature>
<organism evidence="7 8">
    <name type="scientific">Novosphingobium indicum</name>
    <dbReference type="NCBI Taxonomy" id="462949"/>
    <lineage>
        <taxon>Bacteria</taxon>
        <taxon>Pseudomonadati</taxon>
        <taxon>Pseudomonadota</taxon>
        <taxon>Alphaproteobacteria</taxon>
        <taxon>Sphingomonadales</taxon>
        <taxon>Sphingomonadaceae</taxon>
        <taxon>Novosphingobium</taxon>
    </lineage>
</organism>
<evidence type="ECO:0000256" key="2">
    <source>
        <dbReference type="ARBA" id="ARBA00022692"/>
    </source>
</evidence>
<proteinExistence type="inferred from homology"/>
<accession>A0ABQ2K2B8</accession>
<dbReference type="InterPro" id="IPR035906">
    <property type="entry name" value="MetI-like_sf"/>
</dbReference>
<dbReference type="InterPro" id="IPR052730">
    <property type="entry name" value="Sugar_ABC_transporter"/>
</dbReference>
<dbReference type="Pfam" id="PF00528">
    <property type="entry name" value="BPD_transp_1"/>
    <property type="match status" value="1"/>
</dbReference>
<dbReference type="InterPro" id="IPR000515">
    <property type="entry name" value="MetI-like"/>
</dbReference>
<evidence type="ECO:0000259" key="6">
    <source>
        <dbReference type="PROSITE" id="PS50928"/>
    </source>
</evidence>
<comment type="subcellular location">
    <subcellularLocation>
        <location evidence="1 5">Cell membrane</location>
        <topology evidence="1 5">Multi-pass membrane protein</topology>
    </subcellularLocation>
</comment>
<keyword evidence="3 5" id="KW-1133">Transmembrane helix</keyword>
<protein>
    <recommendedName>
        <fullName evidence="6">ABC transmembrane type-1 domain-containing protein</fullName>
    </recommendedName>
</protein>
<keyword evidence="2 5" id="KW-0812">Transmembrane</keyword>
<evidence type="ECO:0000256" key="3">
    <source>
        <dbReference type="ARBA" id="ARBA00022989"/>
    </source>
</evidence>
<dbReference type="PANTHER" id="PTHR43759:SF1">
    <property type="entry name" value="GLUCOSE IMPORT SYSTEM PERMEASE PROTEIN GLCT"/>
    <property type="match status" value="1"/>
</dbReference>
<keyword evidence="8" id="KW-1185">Reference proteome</keyword>
<feature type="domain" description="ABC transmembrane type-1" evidence="6">
    <location>
        <begin position="1"/>
        <end position="194"/>
    </location>
</feature>
<feature type="transmembrane region" description="Helical" evidence="5">
    <location>
        <begin position="62"/>
        <end position="92"/>
    </location>
</feature>
<dbReference type="Proteomes" id="UP000605099">
    <property type="component" value="Unassembled WGS sequence"/>
</dbReference>
<reference evidence="8" key="1">
    <citation type="journal article" date="2019" name="Int. J. Syst. Evol. Microbiol.">
        <title>The Global Catalogue of Microorganisms (GCM) 10K type strain sequencing project: providing services to taxonomists for standard genome sequencing and annotation.</title>
        <authorList>
            <consortium name="The Broad Institute Genomics Platform"/>
            <consortium name="The Broad Institute Genome Sequencing Center for Infectious Disease"/>
            <person name="Wu L."/>
            <person name="Ma J."/>
        </authorList>
    </citation>
    <scope>NUCLEOTIDE SEQUENCE [LARGE SCALE GENOMIC DNA]</scope>
    <source>
        <strain evidence="8">CGMCC 1.6784</strain>
    </source>
</reference>
<dbReference type="EMBL" id="BMLK01000057">
    <property type="protein sequence ID" value="GGN62913.1"/>
    <property type="molecule type" value="Genomic_DNA"/>
</dbReference>
<evidence type="ECO:0000313" key="7">
    <source>
        <dbReference type="EMBL" id="GGN62913.1"/>
    </source>
</evidence>
<gene>
    <name evidence="7" type="ORF">GCM10011349_47040</name>
</gene>
<dbReference type="PROSITE" id="PS50928">
    <property type="entry name" value="ABC_TM1"/>
    <property type="match status" value="1"/>
</dbReference>
<dbReference type="Gene3D" id="1.10.3720.10">
    <property type="entry name" value="MetI-like"/>
    <property type="match status" value="1"/>
</dbReference>
<keyword evidence="4 5" id="KW-0472">Membrane</keyword>
<name>A0ABQ2K2B8_9SPHN</name>
<evidence type="ECO:0000256" key="4">
    <source>
        <dbReference type="ARBA" id="ARBA00023136"/>
    </source>
</evidence>
<keyword evidence="5" id="KW-0813">Transport</keyword>
<feature type="transmembrane region" description="Helical" evidence="5">
    <location>
        <begin position="176"/>
        <end position="195"/>
    </location>
</feature>